<dbReference type="AlphaFoldDB" id="A0ABD5P461"/>
<dbReference type="EMBL" id="JBHSDJ010000130">
    <property type="protein sequence ID" value="MFC4249038.1"/>
    <property type="molecule type" value="Genomic_DNA"/>
</dbReference>
<dbReference type="GeneID" id="71855553"/>
<proteinExistence type="predicted"/>
<dbReference type="Proteomes" id="UP001595821">
    <property type="component" value="Unassembled WGS sequence"/>
</dbReference>
<reference evidence="1 2" key="1">
    <citation type="journal article" date="2014" name="Int. J. Syst. Evol. Microbiol.">
        <title>Complete genome sequence of Corynebacterium casei LMG S-19264T (=DSM 44701T), isolated from a smear-ripened cheese.</title>
        <authorList>
            <consortium name="US DOE Joint Genome Institute (JGI-PGF)"/>
            <person name="Walter F."/>
            <person name="Albersmeier A."/>
            <person name="Kalinowski J."/>
            <person name="Ruckert C."/>
        </authorList>
    </citation>
    <scope>NUCLEOTIDE SEQUENCE [LARGE SCALE GENOMIC DNA]</scope>
    <source>
        <strain evidence="1 2">IBRC-M 10912</strain>
    </source>
</reference>
<evidence type="ECO:0000313" key="2">
    <source>
        <dbReference type="Proteomes" id="UP001595821"/>
    </source>
</evidence>
<evidence type="ECO:0000313" key="1">
    <source>
        <dbReference type="EMBL" id="MFC4249038.1"/>
    </source>
</evidence>
<organism evidence="1 2">
    <name type="scientific">Natribaculum luteum</name>
    <dbReference type="NCBI Taxonomy" id="1586232"/>
    <lineage>
        <taxon>Archaea</taxon>
        <taxon>Methanobacteriati</taxon>
        <taxon>Methanobacteriota</taxon>
        <taxon>Stenosarchaea group</taxon>
        <taxon>Halobacteria</taxon>
        <taxon>Halobacteriales</taxon>
        <taxon>Natrialbaceae</taxon>
        <taxon>Natribaculum</taxon>
    </lineage>
</organism>
<comment type="caution">
    <text evidence="1">The sequence shown here is derived from an EMBL/GenBank/DDBJ whole genome shotgun (WGS) entry which is preliminary data.</text>
</comment>
<sequence length="132" mass="15701">MYNIEQTRFGYQITFAGNMDEAELQEWITDSRSVLESSPEKFGILVDMRELQLLDDDEQELMREGQQLYRETGMIRSAVVLESAVLTLQFRRLAKESGIYDWERYINASDEPNWREHAEEWLIEGVDPDYRR</sequence>
<accession>A0ABD5P461</accession>
<protein>
    <recommendedName>
        <fullName evidence="3">STAS/SEC14 domain-containing protein</fullName>
    </recommendedName>
</protein>
<name>A0ABD5P461_9EURY</name>
<dbReference type="RefSeq" id="WP_246970076.1">
    <property type="nucleotide sequence ID" value="NZ_CP095397.1"/>
</dbReference>
<evidence type="ECO:0008006" key="3">
    <source>
        <dbReference type="Google" id="ProtNLM"/>
    </source>
</evidence>
<gene>
    <name evidence="1" type="ORF">ACFOZ7_19255</name>
</gene>